<dbReference type="STRING" id="505317.OA57_04220"/>
<dbReference type="EMBL" id="JSUM01000005">
    <property type="protein sequence ID" value="KGQ70913.1"/>
    <property type="molecule type" value="Genomic_DNA"/>
</dbReference>
<sequence>IKKIKELMQQHKQKIRSELPKTYTHELINNLYKHPYTKIDFVIEDCQIHRNTATKRLEALVKLGILNKLKIGKENFYVNIELYNLLMMQEK</sequence>
<evidence type="ECO:0000313" key="2">
    <source>
        <dbReference type="EMBL" id="KGQ70913.1"/>
    </source>
</evidence>
<accession>A0A0A3ANB8</accession>
<comment type="caution">
    <text evidence="2">The sequence shown here is derived from an EMBL/GenBank/DDBJ whole genome shotgun (WGS) entry which is preliminary data.</text>
</comment>
<dbReference type="Proteomes" id="UP000030380">
    <property type="component" value="Unassembled WGS sequence"/>
</dbReference>
<organism evidence="2 3">
    <name type="scientific">Chelonobacter oris</name>
    <dbReference type="NCBI Taxonomy" id="505317"/>
    <lineage>
        <taxon>Bacteria</taxon>
        <taxon>Pseudomonadati</taxon>
        <taxon>Pseudomonadota</taxon>
        <taxon>Gammaproteobacteria</taxon>
        <taxon>Pasteurellales</taxon>
        <taxon>Pasteurellaceae</taxon>
        <taxon>Chelonobacter</taxon>
    </lineage>
</organism>
<keyword evidence="3" id="KW-1185">Reference proteome</keyword>
<dbReference type="InterPro" id="IPR048770">
    <property type="entry name" value="SoFic-like_C"/>
</dbReference>
<dbReference type="Pfam" id="PF21248">
    <property type="entry name" value="SoFic-like_C"/>
    <property type="match status" value="1"/>
</dbReference>
<protein>
    <submittedName>
        <fullName evidence="2">Addiction module protein</fullName>
    </submittedName>
</protein>
<feature type="non-terminal residue" evidence="2">
    <location>
        <position position="1"/>
    </location>
</feature>
<evidence type="ECO:0000259" key="1">
    <source>
        <dbReference type="Pfam" id="PF21248"/>
    </source>
</evidence>
<feature type="domain" description="Adenylyltransferase SoFic-like C-terminal" evidence="1">
    <location>
        <begin position="7"/>
        <end position="82"/>
    </location>
</feature>
<gene>
    <name evidence="2" type="ORF">OA57_04220</name>
</gene>
<dbReference type="AlphaFoldDB" id="A0A0A3ANB8"/>
<name>A0A0A3ANB8_9PAST</name>
<evidence type="ECO:0000313" key="3">
    <source>
        <dbReference type="Proteomes" id="UP000030380"/>
    </source>
</evidence>
<reference evidence="2 3" key="1">
    <citation type="submission" date="2014-11" db="EMBL/GenBank/DDBJ databases">
        <title>Draft genome sequence of Chelonobacter oris 1662T, associated with respiratory disease in Hermann's Tortoises.</title>
        <authorList>
            <person name="Kudirkiene E."/>
            <person name="Hansen M.J."/>
            <person name="Bojesen A.M."/>
        </authorList>
    </citation>
    <scope>NUCLEOTIDE SEQUENCE [LARGE SCALE GENOMIC DNA]</scope>
    <source>
        <strain evidence="2 3">1662</strain>
    </source>
</reference>
<proteinExistence type="predicted"/>